<organism evidence="1 2">
    <name type="scientific">Strongylus vulgaris</name>
    <name type="common">Blood worm</name>
    <dbReference type="NCBI Taxonomy" id="40348"/>
    <lineage>
        <taxon>Eukaryota</taxon>
        <taxon>Metazoa</taxon>
        <taxon>Ecdysozoa</taxon>
        <taxon>Nematoda</taxon>
        <taxon>Chromadorea</taxon>
        <taxon>Rhabditida</taxon>
        <taxon>Rhabditina</taxon>
        <taxon>Rhabditomorpha</taxon>
        <taxon>Strongyloidea</taxon>
        <taxon>Strongylidae</taxon>
        <taxon>Strongylus</taxon>
    </lineage>
</organism>
<proteinExistence type="predicted"/>
<reference evidence="1 2" key="1">
    <citation type="submission" date="2018-11" db="EMBL/GenBank/DDBJ databases">
        <authorList>
            <consortium name="Pathogen Informatics"/>
        </authorList>
    </citation>
    <scope>NUCLEOTIDE SEQUENCE [LARGE SCALE GENOMIC DNA]</scope>
</reference>
<sequence length="55" mass="6405">MESHANRQDGQHMGVRQIQRFRSSMVERPYTNNDCAFSAPQVHLPKLCFLLGDTW</sequence>
<evidence type="ECO:0000313" key="2">
    <source>
        <dbReference type="Proteomes" id="UP000270094"/>
    </source>
</evidence>
<gene>
    <name evidence="1" type="ORF">SVUK_LOCUS13948</name>
</gene>
<dbReference type="AlphaFoldDB" id="A0A3P7J0E5"/>
<evidence type="ECO:0000313" key="1">
    <source>
        <dbReference type="EMBL" id="VDM78950.1"/>
    </source>
</evidence>
<dbReference type="Proteomes" id="UP000270094">
    <property type="component" value="Unassembled WGS sequence"/>
</dbReference>
<dbReference type="EMBL" id="UYYB01103432">
    <property type="protein sequence ID" value="VDM78950.1"/>
    <property type="molecule type" value="Genomic_DNA"/>
</dbReference>
<name>A0A3P7J0E5_STRVU</name>
<protein>
    <submittedName>
        <fullName evidence="1">Uncharacterized protein</fullName>
    </submittedName>
</protein>
<accession>A0A3P7J0E5</accession>
<keyword evidence="2" id="KW-1185">Reference proteome</keyword>